<protein>
    <submittedName>
        <fullName evidence="5">BlaI/MecI/CopY family transcriptional regulator</fullName>
    </submittedName>
</protein>
<name>A0A6I4W9B6_9ACTN</name>
<evidence type="ECO:0000256" key="4">
    <source>
        <dbReference type="ARBA" id="ARBA00023163"/>
    </source>
</evidence>
<keyword evidence="3" id="KW-0238">DNA-binding</keyword>
<dbReference type="InterPro" id="IPR036388">
    <property type="entry name" value="WH-like_DNA-bd_sf"/>
</dbReference>
<reference evidence="5 6" key="1">
    <citation type="submission" date="2019-12" db="EMBL/GenBank/DDBJ databases">
        <title>Nocardia macrotermitis sp. nov. and Nocardia aurantia sp. nov., isolated from the gut of the fungus growing-termite Macrotermes natalensis.</title>
        <authorList>
            <person name="Christine B."/>
            <person name="Rene B."/>
        </authorList>
    </citation>
    <scope>NUCLEOTIDE SEQUENCE [LARGE SCALE GENOMIC DNA]</scope>
    <source>
        <strain evidence="5 6">DSM 102126</strain>
    </source>
</reference>
<dbReference type="RefSeq" id="WP_161105607.1">
    <property type="nucleotide sequence ID" value="NZ_JBHLYI010000008.1"/>
</dbReference>
<dbReference type="Gene3D" id="1.10.10.10">
    <property type="entry name" value="Winged helix-like DNA-binding domain superfamily/Winged helix DNA-binding domain"/>
    <property type="match status" value="1"/>
</dbReference>
<keyword evidence="6" id="KW-1185">Reference proteome</keyword>
<dbReference type="Pfam" id="PF03965">
    <property type="entry name" value="Penicillinase_R"/>
    <property type="match status" value="1"/>
</dbReference>
<dbReference type="AlphaFoldDB" id="A0A6I4W9B6"/>
<dbReference type="SUPFAM" id="SSF46785">
    <property type="entry name" value="Winged helix' DNA-binding domain"/>
    <property type="match status" value="1"/>
</dbReference>
<dbReference type="Proteomes" id="UP000431901">
    <property type="component" value="Unassembled WGS sequence"/>
</dbReference>
<evidence type="ECO:0000313" key="6">
    <source>
        <dbReference type="Proteomes" id="UP000431901"/>
    </source>
</evidence>
<keyword evidence="2" id="KW-0805">Transcription regulation</keyword>
<dbReference type="EMBL" id="WUTW01000007">
    <property type="protein sequence ID" value="MXQ67419.1"/>
    <property type="molecule type" value="Genomic_DNA"/>
</dbReference>
<dbReference type="GO" id="GO:0003677">
    <property type="term" value="F:DNA binding"/>
    <property type="evidence" value="ECO:0007669"/>
    <property type="project" value="UniProtKB-KW"/>
</dbReference>
<comment type="caution">
    <text evidence="5">The sequence shown here is derived from an EMBL/GenBank/DDBJ whole genome shotgun (WGS) entry which is preliminary data.</text>
</comment>
<evidence type="ECO:0000313" key="5">
    <source>
        <dbReference type="EMBL" id="MXQ67419.1"/>
    </source>
</evidence>
<accession>A0A6I4W9B6</accession>
<dbReference type="OrthoDB" id="9813987at2"/>
<dbReference type="InterPro" id="IPR005650">
    <property type="entry name" value="BlaI_family"/>
</dbReference>
<evidence type="ECO:0000256" key="2">
    <source>
        <dbReference type="ARBA" id="ARBA00023015"/>
    </source>
</evidence>
<keyword evidence="4" id="KW-0804">Transcription</keyword>
<evidence type="ECO:0000256" key="3">
    <source>
        <dbReference type="ARBA" id="ARBA00023125"/>
    </source>
</evidence>
<dbReference type="GO" id="GO:0045892">
    <property type="term" value="P:negative regulation of DNA-templated transcription"/>
    <property type="evidence" value="ECO:0007669"/>
    <property type="project" value="InterPro"/>
</dbReference>
<proteinExistence type="inferred from homology"/>
<gene>
    <name evidence="5" type="ORF">GQ466_25710</name>
</gene>
<sequence length="134" mass="14640">MLEDARRFAVDEGTGARRPAGALEAELLAVLQSADAALTPGDVAERMGGELSYSTVVTVLSRMYAKGTLNRERSGRAYAYSPVLDAPGMAARRMREVLENEHDRDAVLARFVGELSPRDEALFRRLLASDDGRE</sequence>
<dbReference type="InterPro" id="IPR036390">
    <property type="entry name" value="WH_DNA-bd_sf"/>
</dbReference>
<evidence type="ECO:0000256" key="1">
    <source>
        <dbReference type="ARBA" id="ARBA00011046"/>
    </source>
</evidence>
<organism evidence="5 6">
    <name type="scientific">Actinomadura rayongensis</name>
    <dbReference type="NCBI Taxonomy" id="1429076"/>
    <lineage>
        <taxon>Bacteria</taxon>
        <taxon>Bacillati</taxon>
        <taxon>Actinomycetota</taxon>
        <taxon>Actinomycetes</taxon>
        <taxon>Streptosporangiales</taxon>
        <taxon>Thermomonosporaceae</taxon>
        <taxon>Actinomadura</taxon>
    </lineage>
</organism>
<comment type="similarity">
    <text evidence="1">Belongs to the BlaI transcriptional regulatory family.</text>
</comment>